<feature type="compositionally biased region" description="Basic and acidic residues" evidence="9">
    <location>
        <begin position="835"/>
        <end position="856"/>
    </location>
</feature>
<dbReference type="GO" id="GO:0008270">
    <property type="term" value="F:zinc ion binding"/>
    <property type="evidence" value="ECO:0007669"/>
    <property type="project" value="UniProtKB-KW"/>
</dbReference>
<dbReference type="AlphaFoldDB" id="A0A1D6F4F1"/>
<dbReference type="InterPro" id="IPR003340">
    <property type="entry name" value="B3_DNA-bd"/>
</dbReference>
<keyword evidence="3" id="KW-0863">Zinc-finger</keyword>
<feature type="compositionally biased region" description="Polar residues" evidence="9">
    <location>
        <begin position="859"/>
        <end position="869"/>
    </location>
</feature>
<keyword evidence="4" id="KW-0862">Zinc</keyword>
<dbReference type="InterPro" id="IPR057743">
    <property type="entry name" value="Zfn_VAL1-3_N"/>
</dbReference>
<dbReference type="GO" id="GO:0005634">
    <property type="term" value="C:nucleus"/>
    <property type="evidence" value="ECO:0007669"/>
    <property type="project" value="UniProtKB-SubCell"/>
</dbReference>
<dbReference type="Pfam" id="PF07496">
    <property type="entry name" value="zf-CW"/>
    <property type="match status" value="1"/>
</dbReference>
<dbReference type="SMR" id="A0A1D6F4F1"/>
<dbReference type="SMART" id="SM01019">
    <property type="entry name" value="B3"/>
    <property type="match status" value="1"/>
</dbReference>
<evidence type="ECO:0000313" key="10">
    <source>
        <dbReference type="EMBL" id="ONM26205.1"/>
    </source>
</evidence>
<dbReference type="PANTHER" id="PTHR46245">
    <property type="entry name" value="B3 DOMAIN-CONTAINING PROTEIN OS07G0563300"/>
    <property type="match status" value="1"/>
</dbReference>
<comment type="subcellular location">
    <subcellularLocation>
        <location evidence="1">Nucleus</location>
    </subcellularLocation>
</comment>
<keyword evidence="2" id="KW-0479">Metal-binding</keyword>
<dbReference type="Gene3D" id="3.30.40.100">
    <property type="match status" value="1"/>
</dbReference>
<gene>
    <name evidence="10" type="ORF">ZEAMMB73_Zm00001d007173</name>
</gene>
<dbReference type="PROSITE" id="PS50863">
    <property type="entry name" value="B3"/>
    <property type="match status" value="1"/>
</dbReference>
<evidence type="ECO:0000256" key="6">
    <source>
        <dbReference type="ARBA" id="ARBA00023125"/>
    </source>
</evidence>
<dbReference type="SUPFAM" id="SSF101936">
    <property type="entry name" value="DNA-binding pseudobarrel domain"/>
    <property type="match status" value="1"/>
</dbReference>
<evidence type="ECO:0000256" key="4">
    <source>
        <dbReference type="ARBA" id="ARBA00022833"/>
    </source>
</evidence>
<dbReference type="Gene3D" id="2.40.330.10">
    <property type="entry name" value="DNA-binding pseudobarrel domain"/>
    <property type="match status" value="1"/>
</dbReference>
<dbReference type="PROSITE" id="PS51050">
    <property type="entry name" value="ZF_CW"/>
    <property type="match status" value="1"/>
</dbReference>
<feature type="region of interest" description="Disordered" evidence="9">
    <location>
        <begin position="830"/>
        <end position="875"/>
    </location>
</feature>
<evidence type="ECO:0000256" key="1">
    <source>
        <dbReference type="ARBA" id="ARBA00004123"/>
    </source>
</evidence>
<accession>A0A1D6F4F1</accession>
<dbReference type="InterPro" id="IPR011124">
    <property type="entry name" value="Znf_CW"/>
</dbReference>
<reference evidence="10" key="1">
    <citation type="submission" date="2015-12" db="EMBL/GenBank/DDBJ databases">
        <title>Update maize B73 reference genome by single molecule sequencing technologies.</title>
        <authorList>
            <consortium name="Maize Genome Sequencing Project"/>
            <person name="Ware D."/>
        </authorList>
    </citation>
    <scope>NUCLEOTIDE SEQUENCE [LARGE SCALE GENOMIC DNA]</scope>
    <source>
        <tissue evidence="10">Seedling</tissue>
    </source>
</reference>
<dbReference type="Pfam" id="PF02362">
    <property type="entry name" value="B3"/>
    <property type="match status" value="1"/>
</dbReference>
<keyword evidence="7" id="KW-0804">Transcription</keyword>
<evidence type="ECO:0000256" key="3">
    <source>
        <dbReference type="ARBA" id="ARBA00022771"/>
    </source>
</evidence>
<sequence>MRSACSGRTACARRPPMAMAAAAAAATKRCMNPACGAPASVLGAGGDWRKGWPLRSGCFALLCDKCGLAYEQFVFCDIFHQKESGWRDCSFCGKRLHCGCVASKNSYDLLDSGGVHCVTCMKNSLAQSASGQVVPKLFPSPINLRFFGKSDELLSSRNFEQPPSLTLDSRNDDIAFVNKSNHLFMVKGIEAGQSSNILRQKEIENGSRQIKWEQPTLSFGDMGRPFLTRSQSALESPQCTRRDDNKDPTTDSTSESFSEACLSMSLGIANNVNRMEATSTAERPVLLSTTAIAEGRELATTLSPFQHAQRARHFLTRPPRIGEGAAFDPTRDMFPHLRVARPPADGRGRNQLLPRYWPRITDQELQQISGEASKAFDFLLVQILQKINMVYCPGSIGSTYVPSMYDKPYTKGIVFLYIGYTLTWKKLTLTVESKCILMAYFPPISQPEGRPLTIQDARGKEWHFQFRFWPNNNSRMYVLEGVTPCIQSLQLQAGDTVTFSRIDPGGKLVMGFRKATNTVSLPDSQISAIANGSLLSETLFSTANENIGVVSGYPGFLHSIKGAADLHPNSLYDHHMNLVDGDVSWNKADKFGSRPDEGSLQFLQKRSHNIGSKSRRFLIDAEDAMELKLTWEEAQELLRPAPTAKPTVVMIEDYEFEEYDEPPVFAKRSIFTIRATGEQDQWIQCDDCSKWRRLPLNVIVAPKWTCTDNSWDSKCCSCSAPEELTPRELQSVLQQYEEMRRRKGSYGLKLNVAEMDASSLDAFATAAVFGEVGNQGSASVATTTKHPRHRPGCTCIVCIQPPSGKGPKHSPACTCNVCMTVRRRFKTLMMRKKQRQSEREEAEAGKKIAWVNRDEPEGSSLSRSPQTLDSTRDNSDVTATMLDKVSDVNKQGHIDVDLNLHPAAPAVQAAQQQPRPVSMMGLLEVAGRPLDNYMKQNGLTSLVGEQGGGSSSTATVPPPALVESEERTSNEGLVPSASAEREPNAMAVDEAGENQQDKAADDDDDAVAAAAT</sequence>
<name>A0A1D6F4F1_MAIZE</name>
<proteinExistence type="predicted"/>
<feature type="region of interest" description="Disordered" evidence="9">
    <location>
        <begin position="940"/>
        <end position="1012"/>
    </location>
</feature>
<dbReference type="InterPro" id="IPR015300">
    <property type="entry name" value="DNA-bd_pseudobarrel_sf"/>
</dbReference>
<dbReference type="PANTHER" id="PTHR46245:SF2">
    <property type="entry name" value="B3 DOMAIN-CONTAINING TRANSCRIPTION REPRESSOR VAL2"/>
    <property type="match status" value="1"/>
</dbReference>
<dbReference type="STRING" id="4577.A0A1D6F4F1"/>
<dbReference type="OMA" id="FINGHHR"/>
<evidence type="ECO:0000256" key="2">
    <source>
        <dbReference type="ARBA" id="ARBA00022723"/>
    </source>
</evidence>
<feature type="compositionally biased region" description="Basic and acidic residues" evidence="9">
    <location>
        <begin position="240"/>
        <end position="249"/>
    </location>
</feature>
<keyword evidence="8" id="KW-0539">Nucleus</keyword>
<evidence type="ECO:0000256" key="9">
    <source>
        <dbReference type="SAM" id="MobiDB-lite"/>
    </source>
</evidence>
<keyword evidence="6" id="KW-0238">DNA-binding</keyword>
<dbReference type="ExpressionAtlas" id="A0A1D6F4F1">
    <property type="expression patterns" value="baseline and differential"/>
</dbReference>
<evidence type="ECO:0000256" key="8">
    <source>
        <dbReference type="ARBA" id="ARBA00023242"/>
    </source>
</evidence>
<evidence type="ECO:0000256" key="7">
    <source>
        <dbReference type="ARBA" id="ARBA00023163"/>
    </source>
</evidence>
<protein>
    <submittedName>
        <fullName evidence="10">B3 domain-containing transcription repressor VAL2</fullName>
    </submittedName>
</protein>
<feature type="region of interest" description="Disordered" evidence="9">
    <location>
        <begin position="231"/>
        <end position="257"/>
    </location>
</feature>
<dbReference type="CDD" id="cd10017">
    <property type="entry name" value="B3_DNA"/>
    <property type="match status" value="1"/>
</dbReference>
<dbReference type="GO" id="GO:0003677">
    <property type="term" value="F:DNA binding"/>
    <property type="evidence" value="ECO:0007669"/>
    <property type="project" value="UniProtKB-KW"/>
</dbReference>
<dbReference type="FunCoup" id="A0A1D6F4F1">
    <property type="interactions" value="3479"/>
</dbReference>
<keyword evidence="5" id="KW-0805">Transcription regulation</keyword>
<dbReference type="EMBL" id="CM007648">
    <property type="protein sequence ID" value="ONM26205.1"/>
    <property type="molecule type" value="Genomic_DNA"/>
</dbReference>
<dbReference type="Pfam" id="PF25813">
    <property type="entry name" value="zf_VAL1_N"/>
    <property type="match status" value="1"/>
</dbReference>
<organism evidence="10">
    <name type="scientific">Zea mays</name>
    <name type="common">Maize</name>
    <dbReference type="NCBI Taxonomy" id="4577"/>
    <lineage>
        <taxon>Eukaryota</taxon>
        <taxon>Viridiplantae</taxon>
        <taxon>Streptophyta</taxon>
        <taxon>Embryophyta</taxon>
        <taxon>Tracheophyta</taxon>
        <taxon>Spermatophyta</taxon>
        <taxon>Magnoliopsida</taxon>
        <taxon>Liliopsida</taxon>
        <taxon>Poales</taxon>
        <taxon>Poaceae</taxon>
        <taxon>PACMAD clade</taxon>
        <taxon>Panicoideae</taxon>
        <taxon>Andropogonodae</taxon>
        <taxon>Andropogoneae</taxon>
        <taxon>Tripsacinae</taxon>
        <taxon>Zea</taxon>
    </lineage>
</organism>
<dbReference type="InParanoid" id="A0A1D6F4F1"/>
<evidence type="ECO:0000256" key="5">
    <source>
        <dbReference type="ARBA" id="ARBA00023015"/>
    </source>
</evidence>